<protein>
    <submittedName>
        <fullName evidence="1">YncE family protein</fullName>
    </submittedName>
</protein>
<name>A0ABW1ED39_9BACT</name>
<dbReference type="EMBL" id="JBHSPH010000002">
    <property type="protein sequence ID" value="MFC5862226.1"/>
    <property type="molecule type" value="Genomic_DNA"/>
</dbReference>
<proteinExistence type="predicted"/>
<accession>A0ABW1ED39</accession>
<organism evidence="1 2">
    <name type="scientific">Acidicapsa dinghuensis</name>
    <dbReference type="NCBI Taxonomy" id="2218256"/>
    <lineage>
        <taxon>Bacteria</taxon>
        <taxon>Pseudomonadati</taxon>
        <taxon>Acidobacteriota</taxon>
        <taxon>Terriglobia</taxon>
        <taxon>Terriglobales</taxon>
        <taxon>Acidobacteriaceae</taxon>
        <taxon>Acidicapsa</taxon>
    </lineage>
</organism>
<dbReference type="InterPro" id="IPR015943">
    <property type="entry name" value="WD40/YVTN_repeat-like_dom_sf"/>
</dbReference>
<gene>
    <name evidence="1" type="ORF">ACFPT7_07970</name>
</gene>
<sequence>MKLDRVIELPGIQGDFDHFAFDSSTGELFLAASDQGVVAAIDLRGNQVRRIGGFTNPHSILVLPDYSRILVTDSGPGASAFVDSKKLGVIRKLPLALGANCILDDPQNTEHMSRLAGIEFIRPIRGSN</sequence>
<evidence type="ECO:0000313" key="2">
    <source>
        <dbReference type="Proteomes" id="UP001596091"/>
    </source>
</evidence>
<keyword evidence="2" id="KW-1185">Reference proteome</keyword>
<dbReference type="RefSeq" id="WP_263338554.1">
    <property type="nucleotide sequence ID" value="NZ_JAGSYH010000004.1"/>
</dbReference>
<comment type="caution">
    <text evidence="1">The sequence shown here is derived from an EMBL/GenBank/DDBJ whole genome shotgun (WGS) entry which is preliminary data.</text>
</comment>
<dbReference type="Proteomes" id="UP001596091">
    <property type="component" value="Unassembled WGS sequence"/>
</dbReference>
<dbReference type="Gene3D" id="2.130.10.10">
    <property type="entry name" value="YVTN repeat-like/Quinoprotein amine dehydrogenase"/>
    <property type="match status" value="1"/>
</dbReference>
<dbReference type="SUPFAM" id="SSF63829">
    <property type="entry name" value="Calcium-dependent phosphotriesterase"/>
    <property type="match status" value="1"/>
</dbReference>
<reference evidence="2" key="1">
    <citation type="journal article" date="2019" name="Int. J. Syst. Evol. Microbiol.">
        <title>The Global Catalogue of Microorganisms (GCM) 10K type strain sequencing project: providing services to taxonomists for standard genome sequencing and annotation.</title>
        <authorList>
            <consortium name="The Broad Institute Genomics Platform"/>
            <consortium name="The Broad Institute Genome Sequencing Center for Infectious Disease"/>
            <person name="Wu L."/>
            <person name="Ma J."/>
        </authorList>
    </citation>
    <scope>NUCLEOTIDE SEQUENCE [LARGE SCALE GENOMIC DNA]</scope>
    <source>
        <strain evidence="2">JCM 4087</strain>
    </source>
</reference>
<evidence type="ECO:0000313" key="1">
    <source>
        <dbReference type="EMBL" id="MFC5862226.1"/>
    </source>
</evidence>